<feature type="region of interest" description="Disordered" evidence="3">
    <location>
        <begin position="1"/>
        <end position="66"/>
    </location>
</feature>
<proteinExistence type="predicted"/>
<evidence type="ECO:0000256" key="2">
    <source>
        <dbReference type="PROSITE-ProRule" id="PRU00192"/>
    </source>
</evidence>
<dbReference type="Pfam" id="PF07653">
    <property type="entry name" value="SH3_2"/>
    <property type="match status" value="1"/>
</dbReference>
<dbReference type="Proteomes" id="UP000626109">
    <property type="component" value="Unassembled WGS sequence"/>
</dbReference>
<feature type="compositionally biased region" description="Basic and acidic residues" evidence="3">
    <location>
        <begin position="35"/>
        <end position="44"/>
    </location>
</feature>
<evidence type="ECO:0000256" key="3">
    <source>
        <dbReference type="SAM" id="MobiDB-lite"/>
    </source>
</evidence>
<evidence type="ECO:0000313" key="6">
    <source>
        <dbReference type="Proteomes" id="UP000626109"/>
    </source>
</evidence>
<dbReference type="PROSITE" id="PS50002">
    <property type="entry name" value="SH3"/>
    <property type="match status" value="1"/>
</dbReference>
<keyword evidence="1 2" id="KW-0728">SH3 domain</keyword>
<dbReference type="SMART" id="SM00326">
    <property type="entry name" value="SH3"/>
    <property type="match status" value="1"/>
</dbReference>
<gene>
    <name evidence="5" type="ORF">PGLA2088_LOCUS45939</name>
</gene>
<feature type="non-terminal residue" evidence="5">
    <location>
        <position position="1"/>
    </location>
</feature>
<dbReference type="InterPro" id="IPR036028">
    <property type="entry name" value="SH3-like_dom_sf"/>
</dbReference>
<evidence type="ECO:0000259" key="4">
    <source>
        <dbReference type="PROSITE" id="PS50002"/>
    </source>
</evidence>
<dbReference type="Gene3D" id="2.30.30.40">
    <property type="entry name" value="SH3 Domains"/>
    <property type="match status" value="1"/>
</dbReference>
<feature type="domain" description="SH3" evidence="4">
    <location>
        <begin position="65"/>
        <end position="127"/>
    </location>
</feature>
<protein>
    <recommendedName>
        <fullName evidence="4">SH3 domain-containing protein</fullName>
    </recommendedName>
</protein>
<dbReference type="InterPro" id="IPR001452">
    <property type="entry name" value="SH3_domain"/>
</dbReference>
<name>A0A813LPF2_POLGL</name>
<evidence type="ECO:0000256" key="1">
    <source>
        <dbReference type="ARBA" id="ARBA00022443"/>
    </source>
</evidence>
<dbReference type="AlphaFoldDB" id="A0A813LPF2"/>
<dbReference type="EMBL" id="CAJNNW010035976">
    <property type="protein sequence ID" value="CAE8731203.1"/>
    <property type="molecule type" value="Genomic_DNA"/>
</dbReference>
<comment type="caution">
    <text evidence="5">The sequence shown here is derived from an EMBL/GenBank/DDBJ whole genome shotgun (WGS) entry which is preliminary data.</text>
</comment>
<dbReference type="SUPFAM" id="SSF50044">
    <property type="entry name" value="SH3-domain"/>
    <property type="match status" value="1"/>
</dbReference>
<accession>A0A813LPF2</accession>
<sequence>EKSCMGTKDGPDKVKWSDGDVWHRVPADPSSSTKTNERRNDKSEPAASCGEHAPVLEPPFQSGLGSPVECRTVADFDGTKYGQDYLSFKKGELVLVQPEDDAGWRFGFAVQSERSGWLPAKFVKLDN</sequence>
<feature type="compositionally biased region" description="Basic and acidic residues" evidence="3">
    <location>
        <begin position="1"/>
        <end position="26"/>
    </location>
</feature>
<organism evidence="5 6">
    <name type="scientific">Polarella glacialis</name>
    <name type="common">Dinoflagellate</name>
    <dbReference type="NCBI Taxonomy" id="89957"/>
    <lineage>
        <taxon>Eukaryota</taxon>
        <taxon>Sar</taxon>
        <taxon>Alveolata</taxon>
        <taxon>Dinophyceae</taxon>
        <taxon>Suessiales</taxon>
        <taxon>Suessiaceae</taxon>
        <taxon>Polarella</taxon>
    </lineage>
</organism>
<evidence type="ECO:0000313" key="5">
    <source>
        <dbReference type="EMBL" id="CAE8731203.1"/>
    </source>
</evidence>
<reference evidence="5" key="1">
    <citation type="submission" date="2021-02" db="EMBL/GenBank/DDBJ databases">
        <authorList>
            <person name="Dougan E. K."/>
            <person name="Rhodes N."/>
            <person name="Thang M."/>
            <person name="Chan C."/>
        </authorList>
    </citation>
    <scope>NUCLEOTIDE SEQUENCE</scope>
</reference>